<keyword evidence="12" id="KW-1015">Disulfide bond</keyword>
<keyword evidence="4" id="KW-0479">Metal-binding</keyword>
<keyword evidence="14" id="KW-0325">Glycoprotein</keyword>
<evidence type="ECO:0000256" key="8">
    <source>
        <dbReference type="ARBA" id="ARBA00022889"/>
    </source>
</evidence>
<evidence type="ECO:0000259" key="17">
    <source>
        <dbReference type="PROSITE" id="PS50234"/>
    </source>
</evidence>
<dbReference type="Gene3D" id="3.40.50.410">
    <property type="entry name" value="von Willebrand factor, type A domain"/>
    <property type="match status" value="1"/>
</dbReference>
<dbReference type="EMBL" id="JAATJU010021012">
    <property type="protein sequence ID" value="KAH0514955.1"/>
    <property type="molecule type" value="Genomic_DNA"/>
</dbReference>
<dbReference type="Proteomes" id="UP000710432">
    <property type="component" value="Unassembled WGS sequence"/>
</dbReference>
<feature type="domain" description="VWFA" evidence="17">
    <location>
        <begin position="191"/>
        <end position="373"/>
    </location>
</feature>
<evidence type="ECO:0000256" key="15">
    <source>
        <dbReference type="PROSITE-ProRule" id="PRU00803"/>
    </source>
</evidence>
<dbReference type="InterPro" id="IPR000413">
    <property type="entry name" value="Integrin_alpha"/>
</dbReference>
<keyword evidence="6" id="KW-0677">Repeat</keyword>
<dbReference type="SUPFAM" id="SSF69179">
    <property type="entry name" value="Integrin domains"/>
    <property type="match status" value="2"/>
</dbReference>
<evidence type="ECO:0000256" key="12">
    <source>
        <dbReference type="ARBA" id="ARBA00023157"/>
    </source>
</evidence>
<dbReference type="PRINTS" id="PR00453">
    <property type="entry name" value="VWFADOMAIN"/>
</dbReference>
<keyword evidence="5" id="KW-0732">Signal</keyword>
<comment type="similarity">
    <text evidence="2 16">Belongs to the integrin alpha chain family.</text>
</comment>
<dbReference type="Pfam" id="PF21520">
    <property type="entry name" value="ITGAX-like_Ig_3"/>
    <property type="match status" value="1"/>
</dbReference>
<dbReference type="GO" id="GO:0033627">
    <property type="term" value="P:cell adhesion mediated by integrin"/>
    <property type="evidence" value="ECO:0007669"/>
    <property type="project" value="TreeGrafter"/>
</dbReference>
<dbReference type="SMART" id="SM00191">
    <property type="entry name" value="Int_alpha"/>
    <property type="match status" value="4"/>
</dbReference>
<dbReference type="FunFam" id="2.130.10.130:FF:000005">
    <property type="entry name" value="Integrin alpha L"/>
    <property type="match status" value="1"/>
</dbReference>
<dbReference type="Pfam" id="PF00092">
    <property type="entry name" value="VWA"/>
    <property type="match status" value="1"/>
</dbReference>
<evidence type="ECO:0000256" key="1">
    <source>
        <dbReference type="ARBA" id="ARBA00004479"/>
    </source>
</evidence>
<dbReference type="InterPro" id="IPR048285">
    <property type="entry name" value="Integrin_alpha_Ig-like_2"/>
</dbReference>
<dbReference type="GO" id="GO:0098609">
    <property type="term" value="P:cell-cell adhesion"/>
    <property type="evidence" value="ECO:0007669"/>
    <property type="project" value="TreeGrafter"/>
</dbReference>
<evidence type="ECO:0000256" key="16">
    <source>
        <dbReference type="RuleBase" id="RU003762"/>
    </source>
</evidence>
<evidence type="ECO:0000256" key="7">
    <source>
        <dbReference type="ARBA" id="ARBA00022837"/>
    </source>
</evidence>
<dbReference type="InterPro" id="IPR032695">
    <property type="entry name" value="Integrin_dom_sf"/>
</dbReference>
<dbReference type="Pfam" id="PF00357">
    <property type="entry name" value="Integrin_alpha"/>
    <property type="match status" value="1"/>
</dbReference>
<evidence type="ECO:0000256" key="6">
    <source>
        <dbReference type="ARBA" id="ARBA00022737"/>
    </source>
</evidence>
<dbReference type="InterPro" id="IPR013517">
    <property type="entry name" value="FG-GAP"/>
</dbReference>
<protein>
    <submittedName>
        <fullName evidence="18">Integrin alpha-D</fullName>
    </submittedName>
</protein>
<evidence type="ECO:0000256" key="14">
    <source>
        <dbReference type="ARBA" id="ARBA00023180"/>
    </source>
</evidence>
<evidence type="ECO:0000256" key="9">
    <source>
        <dbReference type="ARBA" id="ARBA00022989"/>
    </source>
</evidence>
<evidence type="ECO:0000313" key="18">
    <source>
        <dbReference type="EMBL" id="KAH0514955.1"/>
    </source>
</evidence>
<evidence type="ECO:0000256" key="13">
    <source>
        <dbReference type="ARBA" id="ARBA00023170"/>
    </source>
</evidence>
<dbReference type="Gene3D" id="2.60.40.1530">
    <property type="entry name" value="ntegrin, alpha v. Chain A, domain 4"/>
    <property type="match status" value="1"/>
</dbReference>
<keyword evidence="9 16" id="KW-1133">Transmembrane helix</keyword>
<dbReference type="AlphaFoldDB" id="A0A8J6GPP9"/>
<proteinExistence type="inferred from homology"/>
<feature type="transmembrane region" description="Helical" evidence="16">
    <location>
        <begin position="911"/>
        <end position="933"/>
    </location>
</feature>
<organism evidence="18 19">
    <name type="scientific">Microtus ochrogaster</name>
    <name type="common">Prairie vole</name>
    <dbReference type="NCBI Taxonomy" id="79684"/>
    <lineage>
        <taxon>Eukaryota</taxon>
        <taxon>Metazoa</taxon>
        <taxon>Chordata</taxon>
        <taxon>Craniata</taxon>
        <taxon>Vertebrata</taxon>
        <taxon>Euteleostomi</taxon>
        <taxon>Mammalia</taxon>
        <taxon>Eutheria</taxon>
        <taxon>Euarchontoglires</taxon>
        <taxon>Glires</taxon>
        <taxon>Rodentia</taxon>
        <taxon>Myomorpha</taxon>
        <taxon>Muroidea</taxon>
        <taxon>Cricetidae</taxon>
        <taxon>Arvicolinae</taxon>
        <taxon>Microtus</taxon>
    </lineage>
</organism>
<dbReference type="GO" id="GO:0007160">
    <property type="term" value="P:cell-matrix adhesion"/>
    <property type="evidence" value="ECO:0007669"/>
    <property type="project" value="TreeGrafter"/>
</dbReference>
<dbReference type="SUPFAM" id="SSF53300">
    <property type="entry name" value="vWA-like"/>
    <property type="match status" value="1"/>
</dbReference>
<dbReference type="PANTHER" id="PTHR23220">
    <property type="entry name" value="INTEGRIN ALPHA"/>
    <property type="match status" value="1"/>
</dbReference>
<name>A0A8J6GPP9_MICOH</name>
<evidence type="ECO:0000313" key="19">
    <source>
        <dbReference type="Proteomes" id="UP000710432"/>
    </source>
</evidence>
<dbReference type="InterPro" id="IPR036465">
    <property type="entry name" value="vWFA_dom_sf"/>
</dbReference>
<keyword evidence="13 16" id="KW-0675">Receptor</keyword>
<dbReference type="InterPro" id="IPR018184">
    <property type="entry name" value="Integrin_alpha_C_CS"/>
</dbReference>
<evidence type="ECO:0000256" key="11">
    <source>
        <dbReference type="ARBA" id="ARBA00023136"/>
    </source>
</evidence>
<dbReference type="PANTHER" id="PTHR23220:SF132">
    <property type="entry name" value="INTEGRIN ALPHA-D"/>
    <property type="match status" value="1"/>
</dbReference>
<dbReference type="PROSITE" id="PS00242">
    <property type="entry name" value="INTEGRIN_ALPHA"/>
    <property type="match status" value="1"/>
</dbReference>
<dbReference type="Gene3D" id="2.130.10.130">
    <property type="entry name" value="Integrin alpha, N-terminal"/>
    <property type="match status" value="1"/>
</dbReference>
<dbReference type="GO" id="GO:0009897">
    <property type="term" value="C:external side of plasma membrane"/>
    <property type="evidence" value="ECO:0007669"/>
    <property type="project" value="TreeGrafter"/>
</dbReference>
<dbReference type="InterPro" id="IPR048633">
    <property type="entry name" value="ITGAX-like_Ig_3"/>
</dbReference>
<keyword evidence="10 16" id="KW-0401">Integrin</keyword>
<dbReference type="Pfam" id="PF01839">
    <property type="entry name" value="FG-GAP"/>
    <property type="match status" value="2"/>
</dbReference>
<gene>
    <name evidence="18" type="ORF">LTLLF_132465</name>
</gene>
<evidence type="ECO:0000256" key="4">
    <source>
        <dbReference type="ARBA" id="ARBA00022723"/>
    </source>
</evidence>
<comment type="caution">
    <text evidence="18">The sequence shown here is derived from an EMBL/GenBank/DDBJ whole genome shotgun (WGS) entry which is preliminary data.</text>
</comment>
<dbReference type="SMART" id="SM00327">
    <property type="entry name" value="VWA"/>
    <property type="match status" value="1"/>
</dbReference>
<dbReference type="SUPFAM" id="SSF69318">
    <property type="entry name" value="Integrin alpha N-terminal domain"/>
    <property type="match status" value="1"/>
</dbReference>
<accession>A0A8J6GPP9</accession>
<dbReference type="PROSITE" id="PS50234">
    <property type="entry name" value="VWFA"/>
    <property type="match status" value="1"/>
</dbReference>
<sequence length="971" mass="105239">MALPESPILQGFPFTKLHVQRYREEIAEASRWAERLDSTFLGPGVLQVLTSVLASCDGSNLDVEKPTVFREDAAGFGQTVLQFGGSRLVVGAPLEVVAVNQTGQLYDCAPATGTCQPILLPTPLEAVNMSLGLSLVAATNHSQLLACGPTVKRACAKNMYAKGSCLLLGSSLQFIQAVPATLPECPVQEMDIVFLIDGSGSIDQSDFSQMKAFVKTLMGQFVSTNTSFSLMQYSNILKTHFTFTTFRSSSNPQSLVDSIVQLQGLTFTATAIQEVVKELFHSKNGARKNAKKILIVITDGQKYRDPMQYSDVIPEAEKAKITRYAIGVGDAFQEPSALQELNTIGSAPPQDHVFKVNNFVALGSIQKQLQEKIFTIEGTQSGTSSSFQHEMSQEGFSAAFTMDGPVLGAVGSFSWSGGAFLYPQNMRPTFISMSQENVDMRDAYLGYSTALAFRKGVYSLVLGAPRHQHTGKVVIFTQESRQWRPKSEVSGTQIGSYFGASLCSVDMDGDGSTDLVLIGAPHYYEKPRGGQVSVCPMPGGRSRWQCEATLHGEQGHPWGRFGAALTVLGDVNGDRVTDVAIGAPGEEENMGAVYIFHGASKLDVNPSPSQDCVEDVVSPIILRLDFSLVGDSASSGKLCPVLAVGSQDHVTASACPSLLSLQMLVVGSSPELTVTVTVWNEGEDSYGTVIKFYYPAGLSYRRIMEIQQPHQRPLRLACETESTDQENLRCSSCSINHPIFREGAKSTFIITFDVSYKAFLGDRLLMRAEASSENNKPESNTTAFQLELPVNNLGSWKLAVSVHFWVPILLNGVAVWEVAVTTSPKDCSIADCLHFRCDIPSLGIQDELDFILKGNLSFGWVSQTLQKKVVVLSVAEVTFDTSVYSQLPGQEAFLRAQVETILEEFEVYEPISLIVGSSAGGLLVLALITAVLYKLGFFKRRYKEMLDGKPGAPAAAGEADNSCETPHLLPS</sequence>
<evidence type="ECO:0000256" key="10">
    <source>
        <dbReference type="ARBA" id="ARBA00023037"/>
    </source>
</evidence>
<dbReference type="InterPro" id="IPR028994">
    <property type="entry name" value="Integrin_alpha_N"/>
</dbReference>
<dbReference type="GO" id="GO:0007229">
    <property type="term" value="P:integrin-mediated signaling pathway"/>
    <property type="evidence" value="ECO:0007669"/>
    <property type="project" value="UniProtKB-KW"/>
</dbReference>
<dbReference type="PROSITE" id="PS51470">
    <property type="entry name" value="FG_GAP"/>
    <property type="match status" value="4"/>
</dbReference>
<dbReference type="PRINTS" id="PR01185">
    <property type="entry name" value="INTEGRINA"/>
</dbReference>
<dbReference type="GO" id="GO:0008305">
    <property type="term" value="C:integrin complex"/>
    <property type="evidence" value="ECO:0007669"/>
    <property type="project" value="InterPro"/>
</dbReference>
<keyword evidence="3 16" id="KW-0812">Transmembrane</keyword>
<keyword evidence="8 16" id="KW-0130">Cell adhesion</keyword>
<dbReference type="GO" id="GO:0005178">
    <property type="term" value="F:integrin binding"/>
    <property type="evidence" value="ECO:0007669"/>
    <property type="project" value="TreeGrafter"/>
</dbReference>
<keyword evidence="11 16" id="KW-0472">Membrane</keyword>
<reference evidence="18" key="1">
    <citation type="submission" date="2020-03" db="EMBL/GenBank/DDBJ databases">
        <title>Studies in the Genomics of Life Span.</title>
        <authorList>
            <person name="Glass D."/>
        </authorList>
    </citation>
    <scope>NUCLEOTIDE SEQUENCE</scope>
    <source>
        <strain evidence="18">LTLLF</strain>
        <tissue evidence="18">Muscle</tissue>
    </source>
</reference>
<evidence type="ECO:0000256" key="5">
    <source>
        <dbReference type="ARBA" id="ARBA00022729"/>
    </source>
</evidence>
<dbReference type="Gene3D" id="1.20.5.930">
    <property type="entry name" value="Bicelle-embedded integrin alpha(iib) transmembrane segment"/>
    <property type="match status" value="1"/>
</dbReference>
<dbReference type="GO" id="GO:0046872">
    <property type="term" value="F:metal ion binding"/>
    <property type="evidence" value="ECO:0007669"/>
    <property type="project" value="UniProtKB-KW"/>
</dbReference>
<dbReference type="Pfam" id="PF20805">
    <property type="entry name" value="Integrin_A_Ig_2"/>
    <property type="match status" value="1"/>
</dbReference>
<dbReference type="InterPro" id="IPR002035">
    <property type="entry name" value="VWF_A"/>
</dbReference>
<dbReference type="FunFam" id="3.40.50.410:FF:000067">
    <property type="entry name" value="Integrin alpha M"/>
    <property type="match status" value="1"/>
</dbReference>
<comment type="subcellular location">
    <subcellularLocation>
        <location evidence="1 16">Membrane</location>
        <topology evidence="1 16">Single-pass type I membrane protein</topology>
    </subcellularLocation>
</comment>
<evidence type="ECO:0000256" key="3">
    <source>
        <dbReference type="ARBA" id="ARBA00022692"/>
    </source>
</evidence>
<dbReference type="CDD" id="cd01469">
    <property type="entry name" value="vWA_integrins_alpha_subunit"/>
    <property type="match status" value="1"/>
</dbReference>
<evidence type="ECO:0000256" key="2">
    <source>
        <dbReference type="ARBA" id="ARBA00008054"/>
    </source>
</evidence>
<dbReference type="InterPro" id="IPR013519">
    <property type="entry name" value="Int_alpha_beta-p"/>
</dbReference>
<feature type="repeat" description="FG-GAP" evidence="15">
    <location>
        <begin position="484"/>
        <end position="544"/>
    </location>
</feature>
<feature type="repeat" description="FG-GAP" evidence="15">
    <location>
        <begin position="547"/>
        <end position="605"/>
    </location>
</feature>
<feature type="repeat" description="FG-GAP" evidence="15">
    <location>
        <begin position="60"/>
        <end position="117"/>
    </location>
</feature>
<feature type="repeat" description="FG-GAP" evidence="15">
    <location>
        <begin position="380"/>
        <end position="431"/>
    </location>
</feature>
<keyword evidence="7" id="KW-0106">Calcium</keyword>